<dbReference type="CDD" id="cd00082">
    <property type="entry name" value="HisKA"/>
    <property type="match status" value="1"/>
</dbReference>
<feature type="domain" description="Response regulatory" evidence="10">
    <location>
        <begin position="464"/>
        <end position="569"/>
    </location>
</feature>
<sequence>MTKIISLDLSLESDIVMARQRTRQLAELLGFKVYEQTSLATAVSEIARNAFQYAGGGKVEFLVQGSPQIFLIRISDRGKGIDNIEAILNGNYTSKTGMGLGMIGAKRLTDHFHIESVPGQGTTVILGKQLPPQTPIVQGQYLAKISQKLAQRNSSSLFEEMQRQNQELLNTLEEVRAKQSELEQLNKELEETNRGVVALYAELDDKAEYLQRGSKLKSHFLADMSHEFRTPLNSILSLSGLLLDYTDGDLSPEQEKQVNFIRKSAEVLSELVNNLLDIAKIEAGKIVVNPTEFSIDDVFSALRGMFRPLITSDNISLVFEDPIDISKFYTDEGKVSQILRNFISNAVKFTEQGEVRVSAKLGSNNNVIFSISDTGLGIAPEDQQRIFEQFIQIESPAQNRVKGTGLGLPLCLKLAELLGGSVSVQSELGVGSTFFATIPLQYSQPKEEVIVSEMSWMIDPNRYPVLVVEDNLETLFIYEKYLENSPFQVIPARTLQEARKALWEVRPRVIILDLLLEIENTWSFIAEIKENSFTQHIPVIVVTVIDNRQKAIALGADDFCVKPVEKNGC</sequence>
<feature type="domain" description="Histidine kinase" evidence="9">
    <location>
        <begin position="223"/>
        <end position="442"/>
    </location>
</feature>
<dbReference type="InterPro" id="IPR003661">
    <property type="entry name" value="HisK_dim/P_dom"/>
</dbReference>
<dbReference type="Proteomes" id="UP000010472">
    <property type="component" value="Chromosome"/>
</dbReference>
<dbReference type="InterPro" id="IPR001789">
    <property type="entry name" value="Sig_transdc_resp-reg_receiver"/>
</dbReference>
<dbReference type="SUPFAM" id="SSF47384">
    <property type="entry name" value="Homodimeric domain of signal transducing histidine kinase"/>
    <property type="match status" value="1"/>
</dbReference>
<dbReference type="InterPro" id="IPR036890">
    <property type="entry name" value="HATPase_C_sf"/>
</dbReference>
<dbReference type="EC" id="2.7.13.3" evidence="2"/>
<feature type="modified residue" description="4-aspartylphosphate" evidence="7">
    <location>
        <position position="513"/>
    </location>
</feature>
<dbReference type="CDD" id="cd00156">
    <property type="entry name" value="REC"/>
    <property type="match status" value="1"/>
</dbReference>
<proteinExistence type="predicted"/>
<dbReference type="Pfam" id="PF02518">
    <property type="entry name" value="HATPase_c"/>
    <property type="match status" value="2"/>
</dbReference>
<dbReference type="EMBL" id="CP003620">
    <property type="protein sequence ID" value="AFZ15411.1"/>
    <property type="molecule type" value="Genomic_DNA"/>
</dbReference>
<evidence type="ECO:0000313" key="11">
    <source>
        <dbReference type="EMBL" id="AFZ15411.1"/>
    </source>
</evidence>
<keyword evidence="8" id="KW-0175">Coiled coil</keyword>
<dbReference type="PANTHER" id="PTHR43711:SF31">
    <property type="entry name" value="HISTIDINE KINASE"/>
    <property type="match status" value="1"/>
</dbReference>
<keyword evidence="12" id="KW-1185">Reference proteome</keyword>
<comment type="catalytic activity">
    <reaction evidence="1">
        <text>ATP + protein L-histidine = ADP + protein N-phospho-L-histidine.</text>
        <dbReference type="EC" id="2.7.13.3"/>
    </reaction>
</comment>
<evidence type="ECO:0000256" key="5">
    <source>
        <dbReference type="ARBA" id="ARBA00022777"/>
    </source>
</evidence>
<gene>
    <name evidence="11" type="ORF">Cri9333_4631</name>
</gene>
<evidence type="ECO:0000259" key="9">
    <source>
        <dbReference type="PROSITE" id="PS50109"/>
    </source>
</evidence>
<dbReference type="HOGENOM" id="CLU_000445_114_76_3"/>
<reference evidence="11 12" key="1">
    <citation type="submission" date="2012-06" db="EMBL/GenBank/DDBJ databases">
        <title>Finished chromosome of genome of Crinalium epipsammum PCC 9333.</title>
        <authorList>
            <consortium name="US DOE Joint Genome Institute"/>
            <person name="Gugger M."/>
            <person name="Coursin T."/>
            <person name="Rippka R."/>
            <person name="Tandeau De Marsac N."/>
            <person name="Huntemann M."/>
            <person name="Wei C.-L."/>
            <person name="Han J."/>
            <person name="Detter J.C."/>
            <person name="Han C."/>
            <person name="Tapia R."/>
            <person name="Davenport K."/>
            <person name="Daligault H."/>
            <person name="Erkkila T."/>
            <person name="Gu W."/>
            <person name="Munk A.C.C."/>
            <person name="Teshima H."/>
            <person name="Xu Y."/>
            <person name="Chain P."/>
            <person name="Chen A."/>
            <person name="Krypides N."/>
            <person name="Mavromatis K."/>
            <person name="Markowitz V."/>
            <person name="Szeto E."/>
            <person name="Ivanova N."/>
            <person name="Mikhailova N."/>
            <person name="Ovchinnikova G."/>
            <person name="Pagani I."/>
            <person name="Pati A."/>
            <person name="Goodwin L."/>
            <person name="Peters L."/>
            <person name="Pitluck S."/>
            <person name="Woyke T."/>
            <person name="Kerfeld C."/>
        </authorList>
    </citation>
    <scope>NUCLEOTIDE SEQUENCE [LARGE SCALE GENOMIC DNA]</scope>
    <source>
        <strain evidence="11 12">PCC 9333</strain>
    </source>
</reference>
<dbReference type="InterPro" id="IPR011006">
    <property type="entry name" value="CheY-like_superfamily"/>
</dbReference>
<dbReference type="CDD" id="cd16934">
    <property type="entry name" value="HATPase_RsbT-like"/>
    <property type="match status" value="1"/>
</dbReference>
<dbReference type="InterPro" id="IPR004358">
    <property type="entry name" value="Sig_transdc_His_kin-like_C"/>
</dbReference>
<dbReference type="RefSeq" id="WP_015205501.1">
    <property type="nucleotide sequence ID" value="NC_019753.1"/>
</dbReference>
<keyword evidence="4" id="KW-0808">Transferase</keyword>
<organism evidence="11 12">
    <name type="scientific">Crinalium epipsammum PCC 9333</name>
    <dbReference type="NCBI Taxonomy" id="1173022"/>
    <lineage>
        <taxon>Bacteria</taxon>
        <taxon>Bacillati</taxon>
        <taxon>Cyanobacteriota</taxon>
        <taxon>Cyanophyceae</taxon>
        <taxon>Gomontiellales</taxon>
        <taxon>Gomontiellaceae</taxon>
        <taxon>Crinalium</taxon>
    </lineage>
</organism>
<dbReference type="STRING" id="1173022.Cri9333_4631"/>
<dbReference type="PROSITE" id="PS50109">
    <property type="entry name" value="HIS_KIN"/>
    <property type="match status" value="1"/>
</dbReference>
<dbReference type="InterPro" id="IPR050736">
    <property type="entry name" value="Sensor_HK_Regulatory"/>
</dbReference>
<dbReference type="Gene3D" id="1.10.287.130">
    <property type="match status" value="1"/>
</dbReference>
<accession>K9W5D3</accession>
<evidence type="ECO:0000256" key="8">
    <source>
        <dbReference type="SAM" id="Coils"/>
    </source>
</evidence>
<dbReference type="Pfam" id="PF00072">
    <property type="entry name" value="Response_reg"/>
    <property type="match status" value="1"/>
</dbReference>
<dbReference type="eggNOG" id="COG2172">
    <property type="taxonomic scope" value="Bacteria"/>
</dbReference>
<dbReference type="InterPro" id="IPR036097">
    <property type="entry name" value="HisK_dim/P_sf"/>
</dbReference>
<dbReference type="InterPro" id="IPR005467">
    <property type="entry name" value="His_kinase_dom"/>
</dbReference>
<evidence type="ECO:0000259" key="10">
    <source>
        <dbReference type="PROSITE" id="PS50110"/>
    </source>
</evidence>
<evidence type="ECO:0000313" key="12">
    <source>
        <dbReference type="Proteomes" id="UP000010472"/>
    </source>
</evidence>
<dbReference type="eggNOG" id="COG0745">
    <property type="taxonomic scope" value="Bacteria"/>
</dbReference>
<protein>
    <recommendedName>
        <fullName evidence="2">histidine kinase</fullName>
        <ecNumber evidence="2">2.7.13.3</ecNumber>
    </recommendedName>
</protein>
<dbReference type="SUPFAM" id="SSF55874">
    <property type="entry name" value="ATPase domain of HSP90 chaperone/DNA topoisomerase II/histidine kinase"/>
    <property type="match status" value="2"/>
</dbReference>
<dbReference type="KEGG" id="cep:Cri9333_4631"/>
<dbReference type="AlphaFoldDB" id="K9W5D3"/>
<dbReference type="PANTHER" id="PTHR43711">
    <property type="entry name" value="TWO-COMPONENT HISTIDINE KINASE"/>
    <property type="match status" value="1"/>
</dbReference>
<dbReference type="PROSITE" id="PS50110">
    <property type="entry name" value="RESPONSE_REGULATORY"/>
    <property type="match status" value="1"/>
</dbReference>
<evidence type="ECO:0000256" key="2">
    <source>
        <dbReference type="ARBA" id="ARBA00012438"/>
    </source>
</evidence>
<dbReference type="CDD" id="cd16922">
    <property type="entry name" value="HATPase_EvgS-ArcB-TorS-like"/>
    <property type="match status" value="1"/>
</dbReference>
<dbReference type="eggNOG" id="COG2205">
    <property type="taxonomic scope" value="Bacteria"/>
</dbReference>
<dbReference type="SUPFAM" id="SSF52172">
    <property type="entry name" value="CheY-like"/>
    <property type="match status" value="1"/>
</dbReference>
<dbReference type="Pfam" id="PF00512">
    <property type="entry name" value="HisKA"/>
    <property type="match status" value="1"/>
</dbReference>
<evidence type="ECO:0000256" key="4">
    <source>
        <dbReference type="ARBA" id="ARBA00022679"/>
    </source>
</evidence>
<evidence type="ECO:0000256" key="3">
    <source>
        <dbReference type="ARBA" id="ARBA00022553"/>
    </source>
</evidence>
<name>K9W5D3_9CYAN</name>
<evidence type="ECO:0000256" key="6">
    <source>
        <dbReference type="ARBA" id="ARBA00023012"/>
    </source>
</evidence>
<keyword evidence="3 7" id="KW-0597">Phosphoprotein</keyword>
<dbReference type="SMART" id="SM00387">
    <property type="entry name" value="HATPase_c"/>
    <property type="match status" value="2"/>
</dbReference>
<dbReference type="PRINTS" id="PR00344">
    <property type="entry name" value="BCTRLSENSOR"/>
</dbReference>
<dbReference type="PATRIC" id="fig|1173022.3.peg.5002"/>
<dbReference type="Gene3D" id="3.30.565.10">
    <property type="entry name" value="Histidine kinase-like ATPase, C-terminal domain"/>
    <property type="match status" value="2"/>
</dbReference>
<dbReference type="GO" id="GO:0000155">
    <property type="term" value="F:phosphorelay sensor kinase activity"/>
    <property type="evidence" value="ECO:0007669"/>
    <property type="project" value="InterPro"/>
</dbReference>
<keyword evidence="6" id="KW-0902">Two-component regulatory system</keyword>
<keyword evidence="5 11" id="KW-0418">Kinase</keyword>
<dbReference type="Gene3D" id="3.40.50.2300">
    <property type="match status" value="1"/>
</dbReference>
<feature type="coiled-coil region" evidence="8">
    <location>
        <begin position="158"/>
        <end position="202"/>
    </location>
</feature>
<evidence type="ECO:0000256" key="1">
    <source>
        <dbReference type="ARBA" id="ARBA00000085"/>
    </source>
</evidence>
<dbReference type="SMART" id="SM00448">
    <property type="entry name" value="REC"/>
    <property type="match status" value="1"/>
</dbReference>
<evidence type="ECO:0000256" key="7">
    <source>
        <dbReference type="PROSITE-ProRule" id="PRU00169"/>
    </source>
</evidence>
<dbReference type="InterPro" id="IPR003594">
    <property type="entry name" value="HATPase_dom"/>
</dbReference>
<dbReference type="SMART" id="SM00388">
    <property type="entry name" value="HisKA"/>
    <property type="match status" value="1"/>
</dbReference>